<dbReference type="InParanoid" id="A0A0C3ELI3"/>
<dbReference type="OrthoDB" id="2647060at2759"/>
<evidence type="ECO:0000313" key="1">
    <source>
        <dbReference type="EMBL" id="KIM68756.1"/>
    </source>
</evidence>
<accession>A0A0C3ELI3</accession>
<dbReference type="AlphaFoldDB" id="A0A0C3ELI3"/>
<proteinExistence type="predicted"/>
<dbReference type="EMBL" id="KN822008">
    <property type="protein sequence ID" value="KIM68756.1"/>
    <property type="molecule type" value="Genomic_DNA"/>
</dbReference>
<feature type="non-terminal residue" evidence="1">
    <location>
        <position position="1"/>
    </location>
</feature>
<protein>
    <submittedName>
        <fullName evidence="1">Uncharacterized protein</fullName>
    </submittedName>
</protein>
<sequence length="54" mass="6016">LPHTLILHGLFPTAPTQPQMTISIELLSFFCAIFKCSCNMTHALMAALSTYYAR</sequence>
<dbReference type="HOGENOM" id="CLU_004552_8_1_1"/>
<organism evidence="1 2">
    <name type="scientific">Scleroderma citrinum Foug A</name>
    <dbReference type="NCBI Taxonomy" id="1036808"/>
    <lineage>
        <taxon>Eukaryota</taxon>
        <taxon>Fungi</taxon>
        <taxon>Dikarya</taxon>
        <taxon>Basidiomycota</taxon>
        <taxon>Agaricomycotina</taxon>
        <taxon>Agaricomycetes</taxon>
        <taxon>Agaricomycetidae</taxon>
        <taxon>Boletales</taxon>
        <taxon>Sclerodermatineae</taxon>
        <taxon>Sclerodermataceae</taxon>
        <taxon>Scleroderma</taxon>
    </lineage>
</organism>
<evidence type="ECO:0000313" key="2">
    <source>
        <dbReference type="Proteomes" id="UP000053989"/>
    </source>
</evidence>
<name>A0A0C3ELI3_9AGAM</name>
<reference evidence="1 2" key="1">
    <citation type="submission" date="2014-04" db="EMBL/GenBank/DDBJ databases">
        <authorList>
            <consortium name="DOE Joint Genome Institute"/>
            <person name="Kuo A."/>
            <person name="Kohler A."/>
            <person name="Nagy L.G."/>
            <person name="Floudas D."/>
            <person name="Copeland A."/>
            <person name="Barry K.W."/>
            <person name="Cichocki N."/>
            <person name="Veneault-Fourrey C."/>
            <person name="LaButti K."/>
            <person name="Lindquist E.A."/>
            <person name="Lipzen A."/>
            <person name="Lundell T."/>
            <person name="Morin E."/>
            <person name="Murat C."/>
            <person name="Sun H."/>
            <person name="Tunlid A."/>
            <person name="Henrissat B."/>
            <person name="Grigoriev I.V."/>
            <person name="Hibbett D.S."/>
            <person name="Martin F."/>
            <person name="Nordberg H.P."/>
            <person name="Cantor M.N."/>
            <person name="Hua S.X."/>
        </authorList>
    </citation>
    <scope>NUCLEOTIDE SEQUENCE [LARGE SCALE GENOMIC DNA]</scope>
    <source>
        <strain evidence="1 2">Foug A</strain>
    </source>
</reference>
<gene>
    <name evidence="1" type="ORF">SCLCIDRAFT_88380</name>
</gene>
<feature type="non-terminal residue" evidence="1">
    <location>
        <position position="54"/>
    </location>
</feature>
<reference evidence="2" key="2">
    <citation type="submission" date="2015-01" db="EMBL/GenBank/DDBJ databases">
        <title>Evolutionary Origins and Diversification of the Mycorrhizal Mutualists.</title>
        <authorList>
            <consortium name="DOE Joint Genome Institute"/>
            <consortium name="Mycorrhizal Genomics Consortium"/>
            <person name="Kohler A."/>
            <person name="Kuo A."/>
            <person name="Nagy L.G."/>
            <person name="Floudas D."/>
            <person name="Copeland A."/>
            <person name="Barry K.W."/>
            <person name="Cichocki N."/>
            <person name="Veneault-Fourrey C."/>
            <person name="LaButti K."/>
            <person name="Lindquist E.A."/>
            <person name="Lipzen A."/>
            <person name="Lundell T."/>
            <person name="Morin E."/>
            <person name="Murat C."/>
            <person name="Riley R."/>
            <person name="Ohm R."/>
            <person name="Sun H."/>
            <person name="Tunlid A."/>
            <person name="Henrissat B."/>
            <person name="Grigoriev I.V."/>
            <person name="Hibbett D.S."/>
            <person name="Martin F."/>
        </authorList>
    </citation>
    <scope>NUCLEOTIDE SEQUENCE [LARGE SCALE GENOMIC DNA]</scope>
    <source>
        <strain evidence="2">Foug A</strain>
    </source>
</reference>
<dbReference type="Proteomes" id="UP000053989">
    <property type="component" value="Unassembled WGS sequence"/>
</dbReference>
<keyword evidence="2" id="KW-1185">Reference proteome</keyword>